<dbReference type="InterPro" id="IPR022998">
    <property type="entry name" value="ThiamineP_synth_TenI"/>
</dbReference>
<dbReference type="HAMAP" id="MF_00097">
    <property type="entry name" value="TMP_synthase"/>
    <property type="match status" value="1"/>
</dbReference>
<dbReference type="PANTHER" id="PTHR20858">
    <property type="entry name" value="PHOSPHOMETHYLPYRIMIDINE KINASE"/>
    <property type="match status" value="1"/>
</dbReference>
<dbReference type="Pfam" id="PF02581">
    <property type="entry name" value="TMP-TENI"/>
    <property type="match status" value="1"/>
</dbReference>
<comment type="function">
    <text evidence="13">Condenses 4-methyl-5-(beta-hydroxyethyl)thiazole monophosphate (THZ-P) and 2-methyl-4-amino-5-hydroxymethyl pyrimidine pyrophosphate (HMP-PP) to form thiamine monophosphate (TMP).</text>
</comment>
<dbReference type="GO" id="GO:0009228">
    <property type="term" value="P:thiamine biosynthetic process"/>
    <property type="evidence" value="ECO:0007669"/>
    <property type="project" value="UniProtKB-KW"/>
</dbReference>
<dbReference type="GO" id="GO:0005829">
    <property type="term" value="C:cytosol"/>
    <property type="evidence" value="ECO:0007669"/>
    <property type="project" value="TreeGrafter"/>
</dbReference>
<keyword evidence="7 13" id="KW-0460">Magnesium</keyword>
<comment type="cofactor">
    <cofactor evidence="13">
        <name>Mg(2+)</name>
        <dbReference type="ChEBI" id="CHEBI:18420"/>
    </cofactor>
    <text evidence="13">Binds 1 Mg(2+) ion per subunit.</text>
</comment>
<evidence type="ECO:0000256" key="9">
    <source>
        <dbReference type="ARBA" id="ARBA00023268"/>
    </source>
</evidence>
<keyword evidence="3 13" id="KW-0479">Metal-binding</keyword>
<dbReference type="InterPro" id="IPR004399">
    <property type="entry name" value="HMP/HMP-P_kinase_dom"/>
</dbReference>
<dbReference type="InterPro" id="IPR036206">
    <property type="entry name" value="ThiamineP_synth_sf"/>
</dbReference>
<evidence type="ECO:0000256" key="8">
    <source>
        <dbReference type="ARBA" id="ARBA00022977"/>
    </source>
</evidence>
<organism evidence="16 17">
    <name type="scientific">Colwellia demingiae</name>
    <dbReference type="NCBI Taxonomy" id="89401"/>
    <lineage>
        <taxon>Bacteria</taxon>
        <taxon>Pseudomonadati</taxon>
        <taxon>Pseudomonadota</taxon>
        <taxon>Gammaproteobacteria</taxon>
        <taxon>Alteromonadales</taxon>
        <taxon>Colwelliaceae</taxon>
        <taxon>Colwellia</taxon>
    </lineage>
</organism>
<accession>A0A5C6QB94</accession>
<dbReference type="Proteomes" id="UP000321822">
    <property type="component" value="Unassembled WGS sequence"/>
</dbReference>
<evidence type="ECO:0000256" key="5">
    <source>
        <dbReference type="ARBA" id="ARBA00022777"/>
    </source>
</evidence>
<evidence type="ECO:0000259" key="15">
    <source>
        <dbReference type="Pfam" id="PF08543"/>
    </source>
</evidence>
<feature type="domain" description="Pyridoxamine kinase/Phosphomethylpyrimidine kinase" evidence="15">
    <location>
        <begin position="15"/>
        <end position="280"/>
    </location>
</feature>
<protein>
    <recommendedName>
        <fullName evidence="13">Thiamine-phosphate synthase</fullName>
        <shortName evidence="13">TP synthase</shortName>
        <shortName evidence="13">TPS</shortName>
        <ecNumber evidence="13">2.5.1.3</ecNumber>
    </recommendedName>
    <alternativeName>
        <fullName evidence="13">Thiamine-phosphate pyrophosphorylase</fullName>
        <shortName evidence="13">TMP pyrophosphorylase</shortName>
        <shortName evidence="13">TMP-PPase</shortName>
    </alternativeName>
</protein>
<dbReference type="InterPro" id="IPR034291">
    <property type="entry name" value="TMP_synthase"/>
</dbReference>
<reference evidence="16 17" key="1">
    <citation type="submission" date="2019-07" db="EMBL/GenBank/DDBJ databases">
        <title>Genomes of sea-ice associated Colwellia species.</title>
        <authorList>
            <person name="Bowman J.P."/>
        </authorList>
    </citation>
    <scope>NUCLEOTIDE SEQUENCE [LARGE SCALE GENOMIC DNA]</scope>
    <source>
        <strain evidence="16 17">ACAM 459</strain>
    </source>
</reference>
<dbReference type="FunFam" id="3.20.20.70:FF:000064">
    <property type="entry name" value="Thiamine-phosphate synthase"/>
    <property type="match status" value="1"/>
</dbReference>
<evidence type="ECO:0000256" key="7">
    <source>
        <dbReference type="ARBA" id="ARBA00022842"/>
    </source>
</evidence>
<evidence type="ECO:0000256" key="11">
    <source>
        <dbReference type="ARBA" id="ARBA00047851"/>
    </source>
</evidence>
<dbReference type="PANTHER" id="PTHR20858:SF17">
    <property type="entry name" value="HYDROXYMETHYLPYRIMIDINE_PHOSPHOMETHYLPYRIMIDINE KINASE THI20-RELATED"/>
    <property type="match status" value="1"/>
</dbReference>
<keyword evidence="17" id="KW-1185">Reference proteome</keyword>
<comment type="catalytic activity">
    <reaction evidence="11 13">
        <text>2-(2-carboxy-4-methylthiazol-5-yl)ethyl phosphate + 4-amino-2-methyl-5-(diphosphooxymethyl)pyrimidine + 2 H(+) = thiamine phosphate + CO2 + diphosphate</text>
        <dbReference type="Rhea" id="RHEA:47848"/>
        <dbReference type="ChEBI" id="CHEBI:15378"/>
        <dbReference type="ChEBI" id="CHEBI:16526"/>
        <dbReference type="ChEBI" id="CHEBI:33019"/>
        <dbReference type="ChEBI" id="CHEBI:37575"/>
        <dbReference type="ChEBI" id="CHEBI:57841"/>
        <dbReference type="ChEBI" id="CHEBI:62890"/>
        <dbReference type="EC" id="2.5.1.3"/>
    </reaction>
</comment>
<proteinExistence type="inferred from homology"/>
<feature type="binding site" evidence="13">
    <location>
        <position position="385"/>
    </location>
    <ligand>
        <name>Mg(2+)</name>
        <dbReference type="ChEBI" id="CHEBI:18420"/>
    </ligand>
</feature>
<comment type="catalytic activity">
    <reaction evidence="12 13">
        <text>2-[(2R,5Z)-2-carboxy-4-methylthiazol-5(2H)-ylidene]ethyl phosphate + 4-amino-2-methyl-5-(diphosphooxymethyl)pyrimidine + 2 H(+) = thiamine phosphate + CO2 + diphosphate</text>
        <dbReference type="Rhea" id="RHEA:47844"/>
        <dbReference type="ChEBI" id="CHEBI:15378"/>
        <dbReference type="ChEBI" id="CHEBI:16526"/>
        <dbReference type="ChEBI" id="CHEBI:33019"/>
        <dbReference type="ChEBI" id="CHEBI:37575"/>
        <dbReference type="ChEBI" id="CHEBI:57841"/>
        <dbReference type="ChEBI" id="CHEBI:62899"/>
        <dbReference type="EC" id="2.5.1.3"/>
    </reaction>
</comment>
<name>A0A5C6QB94_9GAMM</name>
<dbReference type="Gene3D" id="3.20.20.70">
    <property type="entry name" value="Aldolase class I"/>
    <property type="match status" value="1"/>
</dbReference>
<evidence type="ECO:0000259" key="14">
    <source>
        <dbReference type="Pfam" id="PF02581"/>
    </source>
</evidence>
<dbReference type="AlphaFoldDB" id="A0A5C6QB94"/>
<gene>
    <name evidence="13 16" type="primary">thiE</name>
    <name evidence="16" type="ORF">ESZ36_15780</name>
</gene>
<comment type="similarity">
    <text evidence="13">Belongs to the thiamine-phosphate synthase family.</text>
</comment>
<dbReference type="InterPro" id="IPR013749">
    <property type="entry name" value="PM/HMP-P_kinase-1"/>
</dbReference>
<evidence type="ECO:0000313" key="17">
    <source>
        <dbReference type="Proteomes" id="UP000321822"/>
    </source>
</evidence>
<evidence type="ECO:0000256" key="2">
    <source>
        <dbReference type="ARBA" id="ARBA00022679"/>
    </source>
</evidence>
<keyword evidence="9" id="KW-0511">Multifunctional enzyme</keyword>
<dbReference type="SUPFAM" id="SSF53613">
    <property type="entry name" value="Ribokinase-like"/>
    <property type="match status" value="1"/>
</dbReference>
<feature type="binding site" evidence="13">
    <location>
        <begin position="449"/>
        <end position="451"/>
    </location>
    <ligand>
        <name>2-[(2R,5Z)-2-carboxy-4-methylthiazol-5(2H)-ylidene]ethyl phosphate</name>
        <dbReference type="ChEBI" id="CHEBI:62899"/>
    </ligand>
</feature>
<feature type="binding site" evidence="13">
    <location>
        <begin position="352"/>
        <end position="356"/>
    </location>
    <ligand>
        <name>4-amino-2-methyl-5-(diphosphooxymethyl)pyrimidine</name>
        <dbReference type="ChEBI" id="CHEBI:57841"/>
    </ligand>
</feature>
<evidence type="ECO:0000256" key="6">
    <source>
        <dbReference type="ARBA" id="ARBA00022840"/>
    </source>
</evidence>
<evidence type="ECO:0000313" key="16">
    <source>
        <dbReference type="EMBL" id="TWX66325.1"/>
    </source>
</evidence>
<dbReference type="GO" id="GO:0004789">
    <property type="term" value="F:thiamine-phosphate diphosphorylase activity"/>
    <property type="evidence" value="ECO:0007669"/>
    <property type="project" value="UniProtKB-UniRule"/>
</dbReference>
<dbReference type="GO" id="GO:0008972">
    <property type="term" value="F:phosphomethylpyrimidine kinase activity"/>
    <property type="evidence" value="ECO:0007669"/>
    <property type="project" value="InterPro"/>
</dbReference>
<sequence length="545" mass="59746">MNKKKPIIWTISGSDCSGGAGVAADIKTGHGLGVEVCHLITANTVQNSHRLLSVNAISVEILQQQAAILLEDKPPSVIKIGLVANVAQVQWLAQLLKHTKQVMPNVISVYDPVGQASVGGSFSTTTLEQLTPLLQQVDVLTPNSMEAKSLARLADFCDKSDANETAVEILAKKIHYDFGITSIIIKGGHSRDEQSSSDYCYHQLNQLHGKQDNQDKTLTAISYQLSAQRIESHYSHGGGCSFATALSAFFAQGYLVRDAFTLAKAFISQGLSASERVSESFGHQYYGAFEQQGWPWHTKFFPKIVDELSVKYQDLSAFNSLNLAGKKLGLYPVIDSLYWLKRLLPLGLEIIQLRVKNLAESELEHVIIEAVAQAKEFDTRLFINDYWQLAIKHGAYGVHIGQEDLQDADLTAIQQSGIRLGISTHGCYEFLSAQRLQPSYLAIGAIFPTKTKDMTGQIQGIDNLRQVLSLRPDNKHKIPVVAIGGINLERAREVIETGVESIAVVTAITEAECSHGISPELAVTRLQDIYPSHLNMRVSGRLGDS</sequence>
<dbReference type="Gene3D" id="3.40.1190.20">
    <property type="match status" value="1"/>
</dbReference>
<dbReference type="EC" id="2.5.1.3" evidence="13"/>
<keyword evidence="6" id="KW-0067">ATP-binding</keyword>
<evidence type="ECO:0000256" key="1">
    <source>
        <dbReference type="ARBA" id="ARBA00005165"/>
    </source>
</evidence>
<feature type="binding site" evidence="13">
    <location>
        <begin position="505"/>
        <end position="506"/>
    </location>
    <ligand>
        <name>2-[(2R,5Z)-2-carboxy-4-methylthiazol-5(2H)-ylidene]ethyl phosphate</name>
        <dbReference type="ChEBI" id="CHEBI:62899"/>
    </ligand>
</feature>
<feature type="binding site" evidence="13">
    <location>
        <position position="384"/>
    </location>
    <ligand>
        <name>4-amino-2-methyl-5-(diphosphooxymethyl)pyrimidine</name>
        <dbReference type="ChEBI" id="CHEBI:57841"/>
    </ligand>
</feature>
<evidence type="ECO:0000256" key="13">
    <source>
        <dbReference type="HAMAP-Rule" id="MF_00097"/>
    </source>
</evidence>
<dbReference type="InterPro" id="IPR029056">
    <property type="entry name" value="Ribokinase-like"/>
</dbReference>
<dbReference type="GO" id="GO:0005524">
    <property type="term" value="F:ATP binding"/>
    <property type="evidence" value="ECO:0007669"/>
    <property type="project" value="UniProtKB-KW"/>
</dbReference>
<comment type="catalytic activity">
    <reaction evidence="10 13">
        <text>4-methyl-5-(2-phosphooxyethyl)-thiazole + 4-amino-2-methyl-5-(diphosphooxymethyl)pyrimidine + H(+) = thiamine phosphate + diphosphate</text>
        <dbReference type="Rhea" id="RHEA:22328"/>
        <dbReference type="ChEBI" id="CHEBI:15378"/>
        <dbReference type="ChEBI" id="CHEBI:33019"/>
        <dbReference type="ChEBI" id="CHEBI:37575"/>
        <dbReference type="ChEBI" id="CHEBI:57841"/>
        <dbReference type="ChEBI" id="CHEBI:58296"/>
        <dbReference type="EC" id="2.5.1.3"/>
    </reaction>
</comment>
<keyword evidence="4" id="KW-0547">Nucleotide-binding</keyword>
<dbReference type="Pfam" id="PF08543">
    <property type="entry name" value="Phos_pyr_kin"/>
    <property type="match status" value="1"/>
</dbReference>
<comment type="pathway">
    <text evidence="1 13">Cofactor biosynthesis; thiamine diphosphate biosynthesis; thiamine phosphate from 4-amino-2-methyl-5-diphosphomethylpyrimidine and 4-methyl-5-(2-phosphoethyl)-thiazole: step 1/1.</text>
</comment>
<keyword evidence="5" id="KW-0418">Kinase</keyword>
<feature type="domain" description="Thiamine phosphate synthase/TenI" evidence="14">
    <location>
        <begin position="336"/>
        <end position="508"/>
    </location>
</feature>
<evidence type="ECO:0000256" key="3">
    <source>
        <dbReference type="ARBA" id="ARBA00022723"/>
    </source>
</evidence>
<feature type="binding site" evidence="13">
    <location>
        <position position="404"/>
    </location>
    <ligand>
        <name>Mg(2+)</name>
        <dbReference type="ChEBI" id="CHEBI:18420"/>
    </ligand>
</feature>
<dbReference type="EMBL" id="VOLT01000008">
    <property type="protein sequence ID" value="TWX66325.1"/>
    <property type="molecule type" value="Genomic_DNA"/>
</dbReference>
<dbReference type="NCBIfam" id="NF002904">
    <property type="entry name" value="PRK03512.1"/>
    <property type="match status" value="1"/>
</dbReference>
<feature type="binding site" evidence="13">
    <location>
        <position position="485"/>
    </location>
    <ligand>
        <name>2-[(2R,5Z)-2-carboxy-4-methylthiazol-5(2H)-ylidene]ethyl phosphate</name>
        <dbReference type="ChEBI" id="CHEBI:62899"/>
    </ligand>
</feature>
<dbReference type="CDD" id="cd00564">
    <property type="entry name" value="TMP_TenI"/>
    <property type="match status" value="1"/>
</dbReference>
<feature type="binding site" evidence="13">
    <location>
        <position position="423"/>
    </location>
    <ligand>
        <name>4-amino-2-methyl-5-(diphosphooxymethyl)pyrimidine</name>
        <dbReference type="ChEBI" id="CHEBI:57841"/>
    </ligand>
</feature>
<evidence type="ECO:0000256" key="10">
    <source>
        <dbReference type="ARBA" id="ARBA00047334"/>
    </source>
</evidence>
<dbReference type="OrthoDB" id="9810880at2"/>
<dbReference type="RefSeq" id="WP_146789639.1">
    <property type="nucleotide sequence ID" value="NZ_VOLT01000008.1"/>
</dbReference>
<feature type="binding site" evidence="13">
    <location>
        <position position="452"/>
    </location>
    <ligand>
        <name>4-amino-2-methyl-5-(diphosphooxymethyl)pyrimidine</name>
        <dbReference type="ChEBI" id="CHEBI:57841"/>
    </ligand>
</feature>
<dbReference type="SUPFAM" id="SSF51391">
    <property type="entry name" value="Thiamin phosphate synthase"/>
    <property type="match status" value="1"/>
</dbReference>
<dbReference type="UniPathway" id="UPA00060">
    <property type="reaction ID" value="UER00138"/>
</dbReference>
<dbReference type="GO" id="GO:0000287">
    <property type="term" value="F:magnesium ion binding"/>
    <property type="evidence" value="ECO:0007669"/>
    <property type="project" value="UniProtKB-UniRule"/>
</dbReference>
<dbReference type="GO" id="GO:0008902">
    <property type="term" value="F:hydroxymethylpyrimidine kinase activity"/>
    <property type="evidence" value="ECO:0007669"/>
    <property type="project" value="TreeGrafter"/>
</dbReference>
<comment type="caution">
    <text evidence="16">The sequence shown here is derived from an EMBL/GenBank/DDBJ whole genome shotgun (WGS) entry which is preliminary data.</text>
</comment>
<keyword evidence="8 13" id="KW-0784">Thiamine biosynthesis</keyword>
<evidence type="ECO:0000256" key="12">
    <source>
        <dbReference type="ARBA" id="ARBA00047883"/>
    </source>
</evidence>
<dbReference type="GO" id="GO:0009229">
    <property type="term" value="P:thiamine diphosphate biosynthetic process"/>
    <property type="evidence" value="ECO:0007669"/>
    <property type="project" value="UniProtKB-UniRule"/>
</dbReference>
<evidence type="ECO:0000256" key="4">
    <source>
        <dbReference type="ARBA" id="ARBA00022741"/>
    </source>
</evidence>
<dbReference type="CDD" id="cd01169">
    <property type="entry name" value="HMPP_kinase"/>
    <property type="match status" value="1"/>
</dbReference>
<keyword evidence="2 13" id="KW-0808">Transferase</keyword>
<dbReference type="InterPro" id="IPR013785">
    <property type="entry name" value="Aldolase_TIM"/>
</dbReference>